<feature type="compositionally biased region" description="Low complexity" evidence="1">
    <location>
        <begin position="84"/>
        <end position="99"/>
    </location>
</feature>
<feature type="compositionally biased region" description="Pro residues" evidence="1">
    <location>
        <begin position="135"/>
        <end position="146"/>
    </location>
</feature>
<protein>
    <submittedName>
        <fullName evidence="3">Uncharacterized protein</fullName>
    </submittedName>
</protein>
<organism evidence="3 5">
    <name type="scientific">Phytophthora rubi</name>
    <dbReference type="NCBI Taxonomy" id="129364"/>
    <lineage>
        <taxon>Eukaryota</taxon>
        <taxon>Sar</taxon>
        <taxon>Stramenopiles</taxon>
        <taxon>Oomycota</taxon>
        <taxon>Peronosporomycetes</taxon>
        <taxon>Peronosporales</taxon>
        <taxon>Peronosporaceae</taxon>
        <taxon>Phytophthora</taxon>
    </lineage>
</organism>
<comment type="caution">
    <text evidence="3">The sequence shown here is derived from an EMBL/GenBank/DDBJ whole genome shotgun (WGS) entry which is preliminary data.</text>
</comment>
<feature type="region of interest" description="Disordered" evidence="1">
    <location>
        <begin position="28"/>
        <end position="298"/>
    </location>
</feature>
<feature type="compositionally biased region" description="Low complexity" evidence="1">
    <location>
        <begin position="207"/>
        <end position="217"/>
    </location>
</feature>
<feature type="region of interest" description="Disordered" evidence="1">
    <location>
        <begin position="598"/>
        <end position="622"/>
    </location>
</feature>
<feature type="compositionally biased region" description="Low complexity" evidence="1">
    <location>
        <begin position="119"/>
        <end position="134"/>
    </location>
</feature>
<evidence type="ECO:0000313" key="3">
    <source>
        <dbReference type="EMBL" id="KAE9311636.1"/>
    </source>
</evidence>
<reference evidence="3 5" key="1">
    <citation type="submission" date="2018-08" db="EMBL/GenBank/DDBJ databases">
        <title>Genomic investigation of the strawberry pathogen Phytophthora fragariae indicates pathogenicity is determined by transcriptional variation in three key races.</title>
        <authorList>
            <person name="Adams T.M."/>
            <person name="Armitage A.D."/>
            <person name="Sobczyk M.K."/>
            <person name="Bates H.J."/>
            <person name="Dunwell J.M."/>
            <person name="Nellist C.F."/>
            <person name="Harrison R.J."/>
        </authorList>
    </citation>
    <scope>NUCLEOTIDE SEQUENCE [LARGE SCALE GENOMIC DNA]</scope>
    <source>
        <strain evidence="2 4">SCRP249</strain>
        <strain evidence="3 5">SCRP333</strain>
    </source>
</reference>
<name>A0A6A4DT11_9STRA</name>
<feature type="compositionally biased region" description="Low complexity" evidence="1">
    <location>
        <begin position="257"/>
        <end position="286"/>
    </location>
</feature>
<feature type="compositionally biased region" description="Polar residues" evidence="1">
    <location>
        <begin position="223"/>
        <end position="233"/>
    </location>
</feature>
<evidence type="ECO:0000313" key="4">
    <source>
        <dbReference type="Proteomes" id="UP000429607"/>
    </source>
</evidence>
<keyword evidence="5" id="KW-1185">Reference proteome</keyword>
<accession>A0A6A4DT11</accession>
<feature type="compositionally biased region" description="Low complexity" evidence="1">
    <location>
        <begin position="165"/>
        <end position="181"/>
    </location>
</feature>
<gene>
    <name evidence="2" type="ORF">PR001_g20895</name>
    <name evidence="3" type="ORF">PR003_g19964</name>
</gene>
<proteinExistence type="predicted"/>
<dbReference type="EMBL" id="QXFT01001730">
    <property type="protein sequence ID" value="KAE9311636.1"/>
    <property type="molecule type" value="Genomic_DNA"/>
</dbReference>
<evidence type="ECO:0000313" key="2">
    <source>
        <dbReference type="EMBL" id="KAE8992584.1"/>
    </source>
</evidence>
<dbReference type="AlphaFoldDB" id="A0A6A4DT11"/>
<dbReference type="EMBL" id="QXFV01002118">
    <property type="protein sequence ID" value="KAE8992584.1"/>
    <property type="molecule type" value="Genomic_DNA"/>
</dbReference>
<dbReference type="Proteomes" id="UP000434957">
    <property type="component" value="Unassembled WGS sequence"/>
</dbReference>
<feature type="compositionally biased region" description="Acidic residues" evidence="1">
    <location>
        <begin position="602"/>
        <end position="611"/>
    </location>
</feature>
<evidence type="ECO:0000313" key="5">
    <source>
        <dbReference type="Proteomes" id="UP000434957"/>
    </source>
</evidence>
<sequence>MDELDVDTLVLASAGISADEIDWTLLGLNPPDVIVGSPRSGNESSSPDEPPTEASSTPVVPRSSPPASPSSASSSSKRKRDSSPRSSTEGGSPGGQQPSVAPPSPSASLGSPGGESAEGRGASPVQVSSSSSASPPSPAASGPPPVSSDDSGDQPSRSDGDASHGDAGQPGSPAGGSPPSSGDGGSPSPPGSDEGEHSGESSGGSGDSSVASDTGGSPPATPPRSQQPAASSKNFDDLSPDTLERVMFGSESEDESSSPPAGSASQALFTPATSSPGSTTSSAQSTEGSSAAPPRGRPRVEVTATLSAAPGTVQTGFTPAVTSVSDVAEGSRKVSELGNLFLLPGFTAPGAQECWCLLQNLSVPDIPAEDPVSVFRGRSFGVGEFTDGMTISVRATGQALLVRLWRQFQGTSTDATEKADLGLALWERRYWVKVSAIEANFEDLAARHGRRHPLLIRLRQLWWEYSRGRNLRADRLRQQMVKRLWTGCNEYDREPRQFYTETLLEPSYLQYSFEVLEWAPRTADWVAEVTKLDARQPWRNCWIDDPASHPFNTTFAACNPDGPLFVPRGMTSEEVAASVVVEPTLPASSVCAPWVTQFGAGGDDDASDEESKDSPNLGATTP</sequence>
<evidence type="ECO:0000256" key="1">
    <source>
        <dbReference type="SAM" id="MobiDB-lite"/>
    </source>
</evidence>
<dbReference type="Proteomes" id="UP000429607">
    <property type="component" value="Unassembled WGS sequence"/>
</dbReference>